<name>A0A3G5A3I3_9VIRU</name>
<proteinExistence type="predicted"/>
<protein>
    <submittedName>
        <fullName evidence="1">Uncharacterized protein</fullName>
    </submittedName>
</protein>
<accession>A0A3G5A3I3</accession>
<reference evidence="1" key="1">
    <citation type="submission" date="2018-10" db="EMBL/GenBank/DDBJ databases">
        <title>Hidden diversity of soil giant viruses.</title>
        <authorList>
            <person name="Schulz F."/>
            <person name="Alteio L."/>
            <person name="Goudeau D."/>
            <person name="Ryan E.M."/>
            <person name="Malmstrom R.R."/>
            <person name="Blanchard J."/>
            <person name="Woyke T."/>
        </authorList>
    </citation>
    <scope>NUCLEOTIDE SEQUENCE</scope>
    <source>
        <strain evidence="1">HAV1</strain>
    </source>
</reference>
<gene>
    <name evidence="1" type="ORF">Harvfovirus59_7</name>
</gene>
<dbReference type="EMBL" id="MK072301">
    <property type="protein sequence ID" value="AYV81762.1"/>
    <property type="molecule type" value="Genomic_DNA"/>
</dbReference>
<evidence type="ECO:0000313" key="1">
    <source>
        <dbReference type="EMBL" id="AYV81762.1"/>
    </source>
</evidence>
<sequence>MNNHYHKYIKYKSKYLMLKDQIGGEQDLEGVKALIFQKGKNFWYSSSGKLLLNSGSDKESKKGIVSIIQKDPGKYIDRVIIHVRVSFWEDNNAAPAPIAILITVITPKNVNGKIALNLRDDDYSMSRIFFKPNEFNLTDIKKFAKIMLDKKLKNDTEYEFKDVKKYITKN</sequence>
<organism evidence="1">
    <name type="scientific">Harvfovirus sp</name>
    <dbReference type="NCBI Taxonomy" id="2487768"/>
    <lineage>
        <taxon>Viruses</taxon>
        <taxon>Varidnaviria</taxon>
        <taxon>Bamfordvirae</taxon>
        <taxon>Nucleocytoviricota</taxon>
        <taxon>Megaviricetes</taxon>
        <taxon>Imitervirales</taxon>
        <taxon>Mimiviridae</taxon>
        <taxon>Klosneuvirinae</taxon>
    </lineage>
</organism>